<evidence type="ECO:0000313" key="2">
    <source>
        <dbReference type="Proteomes" id="UP000261680"/>
    </source>
</evidence>
<dbReference type="GeneID" id="103675008"/>
<dbReference type="AlphaFoldDB" id="A0A8M1FQF4"/>
<reference evidence="3" key="1">
    <citation type="submission" date="2025-08" db="UniProtKB">
        <authorList>
            <consortium name="RefSeq"/>
        </authorList>
    </citation>
    <scope>IDENTIFICATION</scope>
    <source>
        <tissue evidence="3">Whole blood</tissue>
    </source>
</reference>
<proteinExistence type="predicted"/>
<feature type="region of interest" description="Disordered" evidence="1">
    <location>
        <begin position="164"/>
        <end position="184"/>
    </location>
</feature>
<keyword evidence="2" id="KW-1185">Reference proteome</keyword>
<dbReference type="RefSeq" id="XP_040482659.1">
    <property type="nucleotide sequence ID" value="XM_040626725.1"/>
</dbReference>
<dbReference type="KEGG" id="umr:103675008"/>
<accession>A0A8M1FQF4</accession>
<protein>
    <submittedName>
        <fullName evidence="3">Uncharacterized protein LOC103675008</fullName>
    </submittedName>
</protein>
<organism evidence="2 3">
    <name type="scientific">Ursus maritimus</name>
    <name type="common">Polar bear</name>
    <name type="synonym">Thalarctos maritimus</name>
    <dbReference type="NCBI Taxonomy" id="29073"/>
    <lineage>
        <taxon>Eukaryota</taxon>
        <taxon>Metazoa</taxon>
        <taxon>Chordata</taxon>
        <taxon>Craniata</taxon>
        <taxon>Vertebrata</taxon>
        <taxon>Euteleostomi</taxon>
        <taxon>Mammalia</taxon>
        <taxon>Eutheria</taxon>
        <taxon>Laurasiatheria</taxon>
        <taxon>Carnivora</taxon>
        <taxon>Caniformia</taxon>
        <taxon>Ursidae</taxon>
        <taxon>Ursus</taxon>
    </lineage>
</organism>
<dbReference type="Proteomes" id="UP000261680">
    <property type="component" value="Unplaced"/>
</dbReference>
<name>A0A8M1FQF4_URSMA</name>
<gene>
    <name evidence="3" type="primary">LOC103675008</name>
</gene>
<sequence length="202" mass="21646">MIEPSSIPWKTTKVPCAFPQGGRRVSVAITRGAVEDGEQEESRSPAVTFLWTLWWPEPCSGGKEGTGHALHPGARRGGWACVPAGSGALRVADRSRNAAFLGSLFPLLTTIGPRNRNHQWSIHWKASCLSGARRSSLPLPHIPAPSWAPGPRAAQPSGLEALNLSPSRDRHVEQSPGGATVWHEGSLGLLGEKSLPRMKFSS</sequence>
<evidence type="ECO:0000313" key="3">
    <source>
        <dbReference type="RefSeq" id="XP_040482659.1"/>
    </source>
</evidence>
<evidence type="ECO:0000256" key="1">
    <source>
        <dbReference type="SAM" id="MobiDB-lite"/>
    </source>
</evidence>